<proteinExistence type="predicted"/>
<dbReference type="Pfam" id="PF23500">
    <property type="entry name" value="DUF7133"/>
    <property type="match status" value="1"/>
</dbReference>
<gene>
    <name evidence="2" type="ORF">Poly21_32780</name>
</gene>
<sequence length="812" mass="91183">MRTPPQFRSQQVPAHRTLANLFRRNIYWLIASIPPLLLLAESSIAQDSKNQLRHEQHKTSDAPFLEPAAAVAKMAIPDGFDVSIFASEPDIAEPIAFCFDDRGRMWIAENFNYQTRKQHTDDQVTRIQILEDTNGDGVFDKKKTFTDKLTFTSGLACGFGGAFVGSPPNLSFIPDADGDDVPDGPPEVLLDGWGINDRHETLNSFNWGPDGWLYGCHGVFTQSRVGKPGDDDDQRQFIDGGIWRYHPTQRTFEIFARGLSNPWGFDFDDHGQGFATCCVIPHLFHIVQGGVYHKQSRPHVNPYIYDDIKTIRDHTHLSAHGGARFYLADTFPAPYNDRSHLFMCNIHEHAVLTDYMVPDGSSFIGKHGDDFMPTNDMAWVGFSVEIGPEGGVYILDWHDTDVCGNAVNFPNSGRVYRIMPQGAKPIAPPNLREMSDLELVQLQMHDNDWYVRQARTQLQFRASAGTLNATDVHRQLLTLLDTASTSPKRLRAMWALHVTAGLEKNQLVSLLDHEDEYIRGWAVQFLAEESTINAFQPTGPGLLNTALSPAEPAGLTADVLEKFAAMASDDSSKIVRLYLASAVERLPFSDRWSILQRLISHHEDIDDSNLPRMYWFGLEPMVPNHPEKALRLVVNGQIPKLQEFVARRMVSGSVEANLNQSVQKSTGPSPEWQWTIQKVAPGFRVDSVGEGGLVYHEVFRNKIAVQMHPLTRETPSRLIRQLVVPARGKTKLNLRVSHHPHGDWQLNVLANGQTLTNQIVSSKTVGNSEWLDVSIDLTAFAGTAIKLVVENTANNWMNEWAYWNRVEVVTED</sequence>
<dbReference type="InterPro" id="IPR016024">
    <property type="entry name" value="ARM-type_fold"/>
</dbReference>
<comment type="caution">
    <text evidence="2">The sequence shown here is derived from an EMBL/GenBank/DDBJ whole genome shotgun (WGS) entry which is preliminary data.</text>
</comment>
<evidence type="ECO:0000313" key="3">
    <source>
        <dbReference type="Proteomes" id="UP000319908"/>
    </source>
</evidence>
<dbReference type="SUPFAM" id="SSF50952">
    <property type="entry name" value="Soluble quinoprotein glucose dehydrogenase"/>
    <property type="match status" value="1"/>
</dbReference>
<evidence type="ECO:0000313" key="2">
    <source>
        <dbReference type="EMBL" id="TWU16073.1"/>
    </source>
</evidence>
<feature type="domain" description="DUF7133" evidence="1">
    <location>
        <begin position="67"/>
        <end position="404"/>
    </location>
</feature>
<dbReference type="PANTHER" id="PTHR33546:SF1">
    <property type="entry name" value="LARGE, MULTIFUNCTIONAL SECRETED PROTEIN"/>
    <property type="match status" value="1"/>
</dbReference>
<dbReference type="InterPro" id="IPR013428">
    <property type="entry name" value="Membrane-bound_put_N"/>
</dbReference>
<protein>
    <recommendedName>
        <fullName evidence="1">DUF7133 domain-containing protein</fullName>
    </recommendedName>
</protein>
<accession>A0A5C6BUW7</accession>
<dbReference type="Gene3D" id="2.120.10.30">
    <property type="entry name" value="TolB, C-terminal domain"/>
    <property type="match status" value="1"/>
</dbReference>
<dbReference type="InterPro" id="IPR011042">
    <property type="entry name" value="6-blade_b-propeller_TolB-like"/>
</dbReference>
<name>A0A5C6BUW7_9BACT</name>
<dbReference type="OrthoDB" id="225269at2"/>
<dbReference type="InterPro" id="IPR011989">
    <property type="entry name" value="ARM-like"/>
</dbReference>
<keyword evidence="3" id="KW-1185">Reference proteome</keyword>
<dbReference type="PANTHER" id="PTHR33546">
    <property type="entry name" value="LARGE, MULTIFUNCTIONAL SECRETED PROTEIN-RELATED"/>
    <property type="match status" value="1"/>
</dbReference>
<dbReference type="AlphaFoldDB" id="A0A5C6BUW7"/>
<dbReference type="Gene3D" id="1.25.10.10">
    <property type="entry name" value="Leucine-rich Repeat Variant"/>
    <property type="match status" value="1"/>
</dbReference>
<dbReference type="EMBL" id="SJPU01000002">
    <property type="protein sequence ID" value="TWU16073.1"/>
    <property type="molecule type" value="Genomic_DNA"/>
</dbReference>
<dbReference type="RefSeq" id="WP_146407804.1">
    <property type="nucleotide sequence ID" value="NZ_SJPU01000002.1"/>
</dbReference>
<dbReference type="Proteomes" id="UP000319908">
    <property type="component" value="Unassembled WGS sequence"/>
</dbReference>
<dbReference type="InterPro" id="IPR011041">
    <property type="entry name" value="Quinoprot_gluc/sorb_DH_b-prop"/>
</dbReference>
<reference evidence="2 3" key="1">
    <citation type="journal article" date="2020" name="Antonie Van Leeuwenhoek">
        <title>Rhodopirellula heiligendammensis sp. nov., Rhodopirellula pilleata sp. nov., and Rhodopirellula solitaria sp. nov. isolated from natural or artificial marine surfaces in Northern Germany and California, USA, and emended description of the genus Rhodopirellula.</title>
        <authorList>
            <person name="Kallscheuer N."/>
            <person name="Wiegand S."/>
            <person name="Jogler M."/>
            <person name="Boedeker C."/>
            <person name="Peeters S.H."/>
            <person name="Rast P."/>
            <person name="Heuer A."/>
            <person name="Jetten M.S.M."/>
            <person name="Rohde M."/>
            <person name="Jogler C."/>
        </authorList>
    </citation>
    <scope>NUCLEOTIDE SEQUENCE [LARGE SCALE GENOMIC DNA]</scope>
    <source>
        <strain evidence="2 3">Poly21</strain>
    </source>
</reference>
<evidence type="ECO:0000259" key="1">
    <source>
        <dbReference type="Pfam" id="PF23500"/>
    </source>
</evidence>
<organism evidence="2 3">
    <name type="scientific">Allorhodopirellula heiligendammensis</name>
    <dbReference type="NCBI Taxonomy" id="2714739"/>
    <lineage>
        <taxon>Bacteria</taxon>
        <taxon>Pseudomonadati</taxon>
        <taxon>Planctomycetota</taxon>
        <taxon>Planctomycetia</taxon>
        <taxon>Pirellulales</taxon>
        <taxon>Pirellulaceae</taxon>
        <taxon>Allorhodopirellula</taxon>
    </lineage>
</organism>
<dbReference type="InterPro" id="IPR055557">
    <property type="entry name" value="DUF7133"/>
</dbReference>
<dbReference type="NCBIfam" id="TIGR02604">
    <property type="entry name" value="Piru_Ver_Nterm"/>
    <property type="match status" value="1"/>
</dbReference>
<dbReference type="SUPFAM" id="SSF48371">
    <property type="entry name" value="ARM repeat"/>
    <property type="match status" value="1"/>
</dbReference>